<proteinExistence type="predicted"/>
<dbReference type="AlphaFoldDB" id="A0A939JMS6"/>
<keyword evidence="3" id="KW-1133">Transmembrane helix</keyword>
<organism evidence="4 5">
    <name type="scientific">Streptomyces triculaminicus</name>
    <dbReference type="NCBI Taxonomy" id="2816232"/>
    <lineage>
        <taxon>Bacteria</taxon>
        <taxon>Bacillati</taxon>
        <taxon>Actinomycetota</taxon>
        <taxon>Actinomycetes</taxon>
        <taxon>Kitasatosporales</taxon>
        <taxon>Streptomycetaceae</taxon>
        <taxon>Streptomyces</taxon>
    </lineage>
</organism>
<dbReference type="EMBL" id="JAFMOF010000001">
    <property type="protein sequence ID" value="MBO0652663.1"/>
    <property type="molecule type" value="Genomic_DNA"/>
</dbReference>
<feature type="transmembrane region" description="Helical" evidence="3">
    <location>
        <begin position="40"/>
        <end position="59"/>
    </location>
</feature>
<dbReference type="Proteomes" id="UP000664781">
    <property type="component" value="Unassembled WGS sequence"/>
</dbReference>
<accession>A0A939JMS6</accession>
<keyword evidence="1" id="KW-0175">Coiled coil</keyword>
<evidence type="ECO:0008006" key="6">
    <source>
        <dbReference type="Google" id="ProtNLM"/>
    </source>
</evidence>
<evidence type="ECO:0000256" key="3">
    <source>
        <dbReference type="SAM" id="Phobius"/>
    </source>
</evidence>
<feature type="region of interest" description="Disordered" evidence="2">
    <location>
        <begin position="196"/>
        <end position="252"/>
    </location>
</feature>
<comment type="caution">
    <text evidence="4">The sequence shown here is derived from an EMBL/GenBank/DDBJ whole genome shotgun (WGS) entry which is preliminary data.</text>
</comment>
<feature type="transmembrane region" description="Helical" evidence="3">
    <location>
        <begin position="12"/>
        <end position="34"/>
    </location>
</feature>
<evidence type="ECO:0000313" key="5">
    <source>
        <dbReference type="Proteomes" id="UP000664781"/>
    </source>
</evidence>
<evidence type="ECO:0000256" key="2">
    <source>
        <dbReference type="SAM" id="MobiDB-lite"/>
    </source>
</evidence>
<feature type="coiled-coil region" evidence="1">
    <location>
        <begin position="88"/>
        <end position="129"/>
    </location>
</feature>
<evidence type="ECO:0000313" key="4">
    <source>
        <dbReference type="EMBL" id="MBO0652663.1"/>
    </source>
</evidence>
<feature type="compositionally biased region" description="Low complexity" evidence="2">
    <location>
        <begin position="196"/>
        <end position="222"/>
    </location>
</feature>
<feature type="compositionally biased region" description="Pro residues" evidence="2">
    <location>
        <begin position="223"/>
        <end position="235"/>
    </location>
</feature>
<keyword evidence="3" id="KW-0472">Membrane</keyword>
<keyword evidence="3" id="KW-0812">Transmembrane</keyword>
<sequence length="358" mass="37204">MPRGRHRHSAPLHRLLPPLTVAATSVACAAGALVVGETTVIRGLAVAAAAATVVGSVLTRRWDRAAGRRVAQLTAARTREEWKTEERIAELETEVEETRLARTRMESKLRNKRAELARLRTEHADLLRRYAAAETGRASALEGRRLLAKGKAPAKAKKLELEAAGTSATRSGGTAPDAAAFRRAADALRDLERNAAAQRAAAAAKPEAEPAPVEAKAAKPRTGPGPTPPAAPAPAPASMTTPKAVAPAKSPAPAKALAPAKVAVPPAGTAVALPAARRPASRAQGGFDFFGNKKGAPAPKPVDEQDLADVVGEEVLADAQAVRAVGTVEAVESDEVIDLTAHDETEQIDLAELRTAIS</sequence>
<protein>
    <recommendedName>
        <fullName evidence="6">Secreted protein</fullName>
    </recommendedName>
</protein>
<reference evidence="4" key="1">
    <citation type="submission" date="2021-03" db="EMBL/GenBank/DDBJ databases">
        <title>Streptomyces strains.</title>
        <authorList>
            <person name="Lund M.B."/>
            <person name="Toerring T."/>
        </authorList>
    </citation>
    <scope>NUCLEOTIDE SEQUENCE</scope>
    <source>
        <strain evidence="4">JCM 4242</strain>
    </source>
</reference>
<evidence type="ECO:0000256" key="1">
    <source>
        <dbReference type="SAM" id="Coils"/>
    </source>
</evidence>
<dbReference type="PROSITE" id="PS51257">
    <property type="entry name" value="PROKAR_LIPOPROTEIN"/>
    <property type="match status" value="1"/>
</dbReference>
<gene>
    <name evidence="4" type="ORF">J1792_07665</name>
</gene>
<name>A0A939JMS6_9ACTN</name>
<feature type="compositionally biased region" description="Low complexity" evidence="2">
    <location>
        <begin position="236"/>
        <end position="252"/>
    </location>
</feature>
<keyword evidence="5" id="KW-1185">Reference proteome</keyword>